<dbReference type="InterPro" id="IPR036412">
    <property type="entry name" value="HAD-like_sf"/>
</dbReference>
<dbReference type="OrthoDB" id="9803632at2"/>
<comment type="subcellular location">
    <subcellularLocation>
        <location evidence="1">Membrane</location>
        <topology evidence="1">Multi-pass membrane protein</topology>
    </subcellularLocation>
</comment>
<keyword evidence="3 6" id="KW-0812">Transmembrane</keyword>
<evidence type="ECO:0000256" key="3">
    <source>
        <dbReference type="ARBA" id="ARBA00022692"/>
    </source>
</evidence>
<dbReference type="KEGG" id="mdn:JT25_019220"/>
<name>A0A126T9X1_9GAMM</name>
<evidence type="ECO:0000313" key="8">
    <source>
        <dbReference type="Proteomes" id="UP000030512"/>
    </source>
</evidence>
<feature type="transmembrane region" description="Helical" evidence="6">
    <location>
        <begin position="315"/>
        <end position="336"/>
    </location>
</feature>
<dbReference type="Pfam" id="PF01040">
    <property type="entry name" value="UbiA"/>
    <property type="match status" value="1"/>
</dbReference>
<dbReference type="RefSeq" id="WP_062329437.1">
    <property type="nucleotide sequence ID" value="NZ_CP014476.1"/>
</dbReference>
<keyword evidence="7" id="KW-0808">Transferase</keyword>
<keyword evidence="8" id="KW-1185">Reference proteome</keyword>
<dbReference type="InterPro" id="IPR023214">
    <property type="entry name" value="HAD_sf"/>
</dbReference>
<evidence type="ECO:0000313" key="7">
    <source>
        <dbReference type="EMBL" id="AMK78594.1"/>
    </source>
</evidence>
<organism evidence="7 8">
    <name type="scientific">Methylomonas denitrificans</name>
    <dbReference type="NCBI Taxonomy" id="1538553"/>
    <lineage>
        <taxon>Bacteria</taxon>
        <taxon>Pseudomonadati</taxon>
        <taxon>Pseudomonadota</taxon>
        <taxon>Gammaproteobacteria</taxon>
        <taxon>Methylococcales</taxon>
        <taxon>Methylococcaceae</taxon>
        <taxon>Methylomonas</taxon>
    </lineage>
</organism>
<feature type="transmembrane region" description="Helical" evidence="6">
    <location>
        <begin position="386"/>
        <end position="409"/>
    </location>
</feature>
<feature type="transmembrane region" description="Helical" evidence="6">
    <location>
        <begin position="292"/>
        <end position="308"/>
    </location>
</feature>
<evidence type="ECO:0000256" key="6">
    <source>
        <dbReference type="SAM" id="Phobius"/>
    </source>
</evidence>
<feature type="transmembrane region" description="Helical" evidence="6">
    <location>
        <begin position="198"/>
        <end position="214"/>
    </location>
</feature>
<dbReference type="Proteomes" id="UP000030512">
    <property type="component" value="Chromosome"/>
</dbReference>
<dbReference type="PANTHER" id="PTHR11048">
    <property type="entry name" value="PRENYLTRANSFERASES"/>
    <property type="match status" value="1"/>
</dbReference>
<keyword evidence="4 6" id="KW-1133">Transmembrane helix</keyword>
<dbReference type="EMBL" id="CP014476">
    <property type="protein sequence ID" value="AMK78594.1"/>
    <property type="molecule type" value="Genomic_DNA"/>
</dbReference>
<keyword evidence="2" id="KW-1003">Cell membrane</keyword>
<dbReference type="PANTHER" id="PTHR11048:SF5">
    <property type="entry name" value="DECAPRENYL-PHOSPHATE PHOSPHORIBOSYLTRANSFERASE"/>
    <property type="match status" value="1"/>
</dbReference>
<evidence type="ECO:0000256" key="4">
    <source>
        <dbReference type="ARBA" id="ARBA00022989"/>
    </source>
</evidence>
<dbReference type="GO" id="GO:0016765">
    <property type="term" value="F:transferase activity, transferring alkyl or aryl (other than methyl) groups"/>
    <property type="evidence" value="ECO:0007669"/>
    <property type="project" value="InterPro"/>
</dbReference>
<evidence type="ECO:0000256" key="1">
    <source>
        <dbReference type="ARBA" id="ARBA00004141"/>
    </source>
</evidence>
<dbReference type="InterPro" id="IPR000537">
    <property type="entry name" value="UbiA_prenyltransferase"/>
</dbReference>
<feature type="transmembrane region" description="Helical" evidence="6">
    <location>
        <begin position="459"/>
        <end position="478"/>
    </location>
</feature>
<dbReference type="InterPro" id="IPR044878">
    <property type="entry name" value="UbiA_sf"/>
</dbReference>
<gene>
    <name evidence="7" type="ORF">JT25_019220</name>
</gene>
<dbReference type="SUPFAM" id="SSF56784">
    <property type="entry name" value="HAD-like"/>
    <property type="match status" value="1"/>
</dbReference>
<feature type="transmembrane region" description="Helical" evidence="6">
    <location>
        <begin position="220"/>
        <end position="239"/>
    </location>
</feature>
<evidence type="ECO:0000256" key="2">
    <source>
        <dbReference type="ARBA" id="ARBA00022475"/>
    </source>
</evidence>
<accession>A0A126T9X1</accession>
<dbReference type="AlphaFoldDB" id="A0A126T9X1"/>
<dbReference type="STRING" id="1538553.JT25_019220"/>
<keyword evidence="5 6" id="KW-0472">Membrane</keyword>
<feature type="transmembrane region" description="Helical" evidence="6">
    <location>
        <begin position="421"/>
        <end position="438"/>
    </location>
</feature>
<sequence length="479" mass="53166">MTTASTIPLVIDLDGTLTPTDTLVESIIQLCKQHPPILLKLPFWLIKGRAGFKARVANRSTLSVTNLPYRTNLVDYLRNQKKNGRQLILATAANRNIANAVAAHLGLFDTVLSSSESHNLKGTEKLIAIQKLVGSQFVYAGDSKADLPIWQAAQAAILVNTSSVVSNAVRKNTPIELEFPAANTGIRVWLRALRVHQWFKNLLLFVPLLTAFSFQEVDKLLAITLAFFAFSLTASATYIGNDLWDLESDRSHPRKRYRPFASAQIPIIKGFTLAAGLLVLGLMLAAYVSLNFFWILLLYLFVTLIYTWTLKTYVLIDVIVLSLLYTLRIIAGSVAVEVPTSSWLLAFSVFIFFSLALVKRCSELVSLQQSGKEATRGRDYRTSDLVVLWPLGVGSALSAVVVFGLFISATETQVRYANSQGLWLVAIGLIYWLARLWIKTSRGEMHDDPLVFAIRDFGSRITIIAMIMATLAAHFLVLE</sequence>
<dbReference type="Pfam" id="PF12710">
    <property type="entry name" value="HAD"/>
    <property type="match status" value="1"/>
</dbReference>
<dbReference type="Gene3D" id="3.40.50.1000">
    <property type="entry name" value="HAD superfamily/HAD-like"/>
    <property type="match status" value="1"/>
</dbReference>
<dbReference type="GO" id="GO:0009247">
    <property type="term" value="P:glycolipid biosynthetic process"/>
    <property type="evidence" value="ECO:0007669"/>
    <property type="project" value="TreeGrafter"/>
</dbReference>
<dbReference type="CDD" id="cd13963">
    <property type="entry name" value="PT_UbiA_2"/>
    <property type="match status" value="1"/>
</dbReference>
<dbReference type="InterPro" id="IPR039653">
    <property type="entry name" value="Prenyltransferase"/>
</dbReference>
<reference evidence="7 8" key="1">
    <citation type="journal article" date="2015" name="Environ. Microbiol.">
        <title>Methane oxidation coupled to nitrate reduction under hypoxia by the Gammaproteobacterium Methylomonas denitrificans, sp. nov. type strain FJG1.</title>
        <authorList>
            <person name="Kits K.D."/>
            <person name="Klotz M.G."/>
            <person name="Stein L.Y."/>
        </authorList>
    </citation>
    <scope>NUCLEOTIDE SEQUENCE [LARGE SCALE GENOMIC DNA]</scope>
    <source>
        <strain evidence="7 8">FJG1</strain>
    </source>
</reference>
<dbReference type="Gene3D" id="1.10.357.140">
    <property type="entry name" value="UbiA prenyltransferase"/>
    <property type="match status" value="1"/>
</dbReference>
<dbReference type="GO" id="GO:0005886">
    <property type="term" value="C:plasma membrane"/>
    <property type="evidence" value="ECO:0007669"/>
    <property type="project" value="TreeGrafter"/>
</dbReference>
<feature type="transmembrane region" description="Helical" evidence="6">
    <location>
        <begin position="342"/>
        <end position="358"/>
    </location>
</feature>
<protein>
    <submittedName>
        <fullName evidence="7">4-hydroxybenzoate polyprenyltransferase</fullName>
    </submittedName>
</protein>
<proteinExistence type="predicted"/>
<feature type="transmembrane region" description="Helical" evidence="6">
    <location>
        <begin position="260"/>
        <end position="286"/>
    </location>
</feature>
<evidence type="ECO:0000256" key="5">
    <source>
        <dbReference type="ARBA" id="ARBA00023136"/>
    </source>
</evidence>
<dbReference type="NCBIfam" id="NF006088">
    <property type="entry name" value="PRK08238.1"/>
    <property type="match status" value="1"/>
</dbReference>